<evidence type="ECO:0000256" key="9">
    <source>
        <dbReference type="ARBA" id="ARBA00037934"/>
    </source>
</evidence>
<keyword evidence="3" id="KW-0812">Transmembrane</keyword>
<gene>
    <name evidence="11" type="ORF">PHLGIDRAFT_97067</name>
</gene>
<comment type="similarity">
    <text evidence="9">Belongs to the SEC20 family.</text>
</comment>
<evidence type="ECO:0000256" key="1">
    <source>
        <dbReference type="ARBA" id="ARBA00004163"/>
    </source>
</evidence>
<evidence type="ECO:0000256" key="4">
    <source>
        <dbReference type="ARBA" id="ARBA00022824"/>
    </source>
</evidence>
<feature type="non-terminal residue" evidence="11">
    <location>
        <position position="225"/>
    </location>
</feature>
<feature type="domain" description="Sec20 C-terminal" evidence="10">
    <location>
        <begin position="145"/>
        <end position="225"/>
    </location>
</feature>
<dbReference type="Pfam" id="PF03908">
    <property type="entry name" value="Sec20"/>
    <property type="match status" value="1"/>
</dbReference>
<keyword evidence="12" id="KW-1185">Reference proteome</keyword>
<dbReference type="InterPro" id="IPR005606">
    <property type="entry name" value="Sec20"/>
</dbReference>
<dbReference type="PANTHER" id="PTHR12825">
    <property type="entry name" value="BNIP1-RELATED"/>
    <property type="match status" value="1"/>
</dbReference>
<evidence type="ECO:0000256" key="7">
    <source>
        <dbReference type="ARBA" id="ARBA00023054"/>
    </source>
</evidence>
<dbReference type="GO" id="GO:0005484">
    <property type="term" value="F:SNAP receptor activity"/>
    <property type="evidence" value="ECO:0007669"/>
    <property type="project" value="InterPro"/>
</dbReference>
<keyword evidence="2" id="KW-0813">Transport</keyword>
<dbReference type="EMBL" id="KN840829">
    <property type="protein sequence ID" value="KIP01298.1"/>
    <property type="molecule type" value="Genomic_DNA"/>
</dbReference>
<dbReference type="GO" id="GO:0006890">
    <property type="term" value="P:retrograde vesicle-mediated transport, Golgi to endoplasmic reticulum"/>
    <property type="evidence" value="ECO:0007669"/>
    <property type="project" value="InterPro"/>
</dbReference>
<proteinExistence type="inferred from homology"/>
<comment type="subcellular location">
    <subcellularLocation>
        <location evidence="1">Endoplasmic reticulum membrane</location>
        <topology evidence="1">Single-pass type IV membrane protein</topology>
    </subcellularLocation>
</comment>
<evidence type="ECO:0000313" key="12">
    <source>
        <dbReference type="Proteomes" id="UP000053257"/>
    </source>
</evidence>
<dbReference type="HOGENOM" id="CLU_063105_1_0_1"/>
<evidence type="ECO:0000256" key="8">
    <source>
        <dbReference type="ARBA" id="ARBA00023136"/>
    </source>
</evidence>
<evidence type="ECO:0000259" key="10">
    <source>
        <dbReference type="Pfam" id="PF03908"/>
    </source>
</evidence>
<reference evidence="11 12" key="1">
    <citation type="journal article" date="2014" name="PLoS Genet.">
        <title>Analysis of the Phlebiopsis gigantea genome, transcriptome and secretome provides insight into its pioneer colonization strategies of wood.</title>
        <authorList>
            <person name="Hori C."/>
            <person name="Ishida T."/>
            <person name="Igarashi K."/>
            <person name="Samejima M."/>
            <person name="Suzuki H."/>
            <person name="Master E."/>
            <person name="Ferreira P."/>
            <person name="Ruiz-Duenas F.J."/>
            <person name="Held B."/>
            <person name="Canessa P."/>
            <person name="Larrondo L.F."/>
            <person name="Schmoll M."/>
            <person name="Druzhinina I.S."/>
            <person name="Kubicek C.P."/>
            <person name="Gaskell J.A."/>
            <person name="Kersten P."/>
            <person name="St John F."/>
            <person name="Glasner J."/>
            <person name="Sabat G."/>
            <person name="Splinter BonDurant S."/>
            <person name="Syed K."/>
            <person name="Yadav J."/>
            <person name="Mgbeahuruike A.C."/>
            <person name="Kovalchuk A."/>
            <person name="Asiegbu F.O."/>
            <person name="Lackner G."/>
            <person name="Hoffmeister D."/>
            <person name="Rencoret J."/>
            <person name="Gutierrez A."/>
            <person name="Sun H."/>
            <person name="Lindquist E."/>
            <person name="Barry K."/>
            <person name="Riley R."/>
            <person name="Grigoriev I.V."/>
            <person name="Henrissat B."/>
            <person name="Kues U."/>
            <person name="Berka R.M."/>
            <person name="Martinez A.T."/>
            <person name="Covert S.F."/>
            <person name="Blanchette R.A."/>
            <person name="Cullen D."/>
        </authorList>
    </citation>
    <scope>NUCLEOTIDE SEQUENCE [LARGE SCALE GENOMIC DNA]</scope>
    <source>
        <strain evidence="11 12">11061_1 CR5-6</strain>
    </source>
</reference>
<keyword evidence="8" id="KW-0472">Membrane</keyword>
<keyword evidence="7" id="KW-0175">Coiled coil</keyword>
<sequence length="225" mass="25224">MPPVPITFDEATKTLIENLGRRQKDLRDFQIPRLRTCKGPLPLQQQYAAEIREDIEVFAKQIELLDVAVDDQSGERTRKELRRIVDGYHGSLTSLKRESRAALLASKRAIDASSASNREELLRSSAVREKQDLNEKVAEDALMTTSNNVTEALQRTITLMQGELEKSVLSTQLLDQSSASLKSASSTHDVLDGLMVTSKQLITALEKSDWLDRMLILAALLFFIL</sequence>
<dbReference type="GO" id="GO:0005789">
    <property type="term" value="C:endoplasmic reticulum membrane"/>
    <property type="evidence" value="ECO:0007669"/>
    <property type="project" value="UniProtKB-SubCell"/>
</dbReference>
<evidence type="ECO:0000256" key="6">
    <source>
        <dbReference type="ARBA" id="ARBA00022989"/>
    </source>
</evidence>
<organism evidence="11 12">
    <name type="scientific">Phlebiopsis gigantea (strain 11061_1 CR5-6)</name>
    <name type="common">White-rot fungus</name>
    <name type="synonym">Peniophora gigantea</name>
    <dbReference type="NCBI Taxonomy" id="745531"/>
    <lineage>
        <taxon>Eukaryota</taxon>
        <taxon>Fungi</taxon>
        <taxon>Dikarya</taxon>
        <taxon>Basidiomycota</taxon>
        <taxon>Agaricomycotina</taxon>
        <taxon>Agaricomycetes</taxon>
        <taxon>Polyporales</taxon>
        <taxon>Phanerochaetaceae</taxon>
        <taxon>Phlebiopsis</taxon>
    </lineage>
</organism>
<dbReference type="GO" id="GO:0031201">
    <property type="term" value="C:SNARE complex"/>
    <property type="evidence" value="ECO:0007669"/>
    <property type="project" value="TreeGrafter"/>
</dbReference>
<accession>A0A0C3P9H2</accession>
<dbReference type="STRING" id="745531.A0A0C3P9H2"/>
<dbReference type="AlphaFoldDB" id="A0A0C3P9H2"/>
<evidence type="ECO:0000256" key="3">
    <source>
        <dbReference type="ARBA" id="ARBA00022692"/>
    </source>
</evidence>
<dbReference type="PANTHER" id="PTHR12825:SF0">
    <property type="entry name" value="VESICLE TRANSPORT PROTEIN SEC20"/>
    <property type="match status" value="1"/>
</dbReference>
<keyword evidence="5" id="KW-0931">ER-Golgi transport</keyword>
<protein>
    <recommendedName>
        <fullName evidence="10">Sec20 C-terminal domain-containing protein</fullName>
    </recommendedName>
</protein>
<dbReference type="OrthoDB" id="46868at2759"/>
<evidence type="ECO:0000256" key="2">
    <source>
        <dbReference type="ARBA" id="ARBA00022448"/>
    </source>
</evidence>
<evidence type="ECO:0000256" key="5">
    <source>
        <dbReference type="ARBA" id="ARBA00022892"/>
    </source>
</evidence>
<dbReference type="Proteomes" id="UP000053257">
    <property type="component" value="Unassembled WGS sequence"/>
</dbReference>
<name>A0A0C3P9H2_PHLG1</name>
<keyword evidence="6" id="KW-1133">Transmembrane helix</keyword>
<evidence type="ECO:0000313" key="11">
    <source>
        <dbReference type="EMBL" id="KIP01298.1"/>
    </source>
</evidence>
<dbReference type="InterPro" id="IPR056173">
    <property type="entry name" value="Sec20_C"/>
</dbReference>
<keyword evidence="4" id="KW-0256">Endoplasmic reticulum</keyword>